<protein>
    <submittedName>
        <fullName evidence="1">Uncharacterized protein</fullName>
    </submittedName>
</protein>
<name>A0ACC2B0S1_DIPCM</name>
<sequence>MAAAARLPHSLGVAAAAAAASSSSSEAAASSAQNGRPFSDSAKHGIHPSLGFLSRAKDLCRNASLAVSTFVGAPLKRVLQRPPDEYESRRFPWISAQSASNGSSSNSSAGIFDSKKVDSANAITDDLQEAPPVVPGTSLKTTALMSDVSNLIKLVNSRDIVELELKHKDYELLIRKKEALPAPPAPPLPQFFPGPHVMAHTPFPTMPHESIPLSTAPSPPAPPIEETKVVAPVAPKHESPPMLSPMAGTLYRSPAPGEPAFVKVGDKVQKGQVVCIVEAMKLMNEIEADQSGTIVEILAEDGKAVSIDTPLYIIKP</sequence>
<dbReference type="EMBL" id="CM055109">
    <property type="protein sequence ID" value="KAJ7523375.1"/>
    <property type="molecule type" value="Genomic_DNA"/>
</dbReference>
<accession>A0ACC2B0S1</accession>
<dbReference type="Proteomes" id="UP001162992">
    <property type="component" value="Chromosome 18"/>
</dbReference>
<proteinExistence type="predicted"/>
<evidence type="ECO:0000313" key="1">
    <source>
        <dbReference type="EMBL" id="KAJ7523375.1"/>
    </source>
</evidence>
<organism evidence="1 2">
    <name type="scientific">Diphasiastrum complanatum</name>
    <name type="common">Issler's clubmoss</name>
    <name type="synonym">Lycopodium complanatum</name>
    <dbReference type="NCBI Taxonomy" id="34168"/>
    <lineage>
        <taxon>Eukaryota</taxon>
        <taxon>Viridiplantae</taxon>
        <taxon>Streptophyta</taxon>
        <taxon>Embryophyta</taxon>
        <taxon>Tracheophyta</taxon>
        <taxon>Lycopodiopsida</taxon>
        <taxon>Lycopodiales</taxon>
        <taxon>Lycopodiaceae</taxon>
        <taxon>Lycopodioideae</taxon>
        <taxon>Diphasiastrum</taxon>
    </lineage>
</organism>
<comment type="caution">
    <text evidence="1">The sequence shown here is derived from an EMBL/GenBank/DDBJ whole genome shotgun (WGS) entry which is preliminary data.</text>
</comment>
<keyword evidence="2" id="KW-1185">Reference proteome</keyword>
<gene>
    <name evidence="1" type="ORF">O6H91_18G049100</name>
</gene>
<reference evidence="2" key="1">
    <citation type="journal article" date="2024" name="Proc. Natl. Acad. Sci. U.S.A.">
        <title>Extraordinary preservation of gene collinearity over three hundred million years revealed in homosporous lycophytes.</title>
        <authorList>
            <person name="Li C."/>
            <person name="Wickell D."/>
            <person name="Kuo L.Y."/>
            <person name="Chen X."/>
            <person name="Nie B."/>
            <person name="Liao X."/>
            <person name="Peng D."/>
            <person name="Ji J."/>
            <person name="Jenkins J."/>
            <person name="Williams M."/>
            <person name="Shu S."/>
            <person name="Plott C."/>
            <person name="Barry K."/>
            <person name="Rajasekar S."/>
            <person name="Grimwood J."/>
            <person name="Han X."/>
            <person name="Sun S."/>
            <person name="Hou Z."/>
            <person name="He W."/>
            <person name="Dai G."/>
            <person name="Sun C."/>
            <person name="Schmutz J."/>
            <person name="Leebens-Mack J.H."/>
            <person name="Li F.W."/>
            <person name="Wang L."/>
        </authorList>
    </citation>
    <scope>NUCLEOTIDE SEQUENCE [LARGE SCALE GENOMIC DNA]</scope>
    <source>
        <strain evidence="2">cv. PW_Plant_1</strain>
    </source>
</reference>
<evidence type="ECO:0000313" key="2">
    <source>
        <dbReference type="Proteomes" id="UP001162992"/>
    </source>
</evidence>